<dbReference type="AlphaFoldDB" id="A0A656IH07"/>
<dbReference type="EMBL" id="ATFT01000065">
    <property type="protein sequence ID" value="EPI67408.1"/>
    <property type="molecule type" value="Genomic_DNA"/>
</dbReference>
<reference evidence="1 2" key="1">
    <citation type="submission" date="2013-04" db="EMBL/GenBank/DDBJ databases">
        <authorList>
            <person name="McClelland M."/>
            <person name="Porwollik S."/>
            <person name="Desai P."/>
            <person name="Cheng P."/>
            <person name="Wollam A."/>
            <person name="Pepin K."/>
            <person name="Palsikar V.B."/>
            <person name="Fulton L."/>
            <person name="Fulton R."/>
            <person name="Delehaunty K."/>
            <person name="Fronick C."/>
            <person name="Godfrey J."/>
            <person name="Waligorski J."/>
            <person name="Appelbaum E."/>
            <person name="Tomlinson C."/>
            <person name="Warren W."/>
            <person name="Sodergren E."/>
            <person name="Weinstock G."/>
            <person name="Wilson R.K."/>
        </authorList>
    </citation>
    <scope>NUCLEOTIDE SEQUENCE [LARGE SCALE GENOMIC DNA]</scope>
    <source>
        <strain evidence="1 2">2009K0958</strain>
    </source>
</reference>
<dbReference type="Proteomes" id="UP000014535">
    <property type="component" value="Unassembled WGS sequence"/>
</dbReference>
<evidence type="ECO:0000313" key="1">
    <source>
        <dbReference type="EMBL" id="EPI67408.1"/>
    </source>
</evidence>
<comment type="caution">
    <text evidence="1">The sequence shown here is derived from an EMBL/GenBank/DDBJ whole genome shotgun (WGS) entry which is preliminary data.</text>
</comment>
<organism evidence="1 2">
    <name type="scientific">Salmonella enteritidis (strain 2009K0958)</name>
    <dbReference type="NCBI Taxonomy" id="1192586"/>
    <lineage>
        <taxon>Bacteria</taxon>
        <taxon>Pseudomonadati</taxon>
        <taxon>Pseudomonadota</taxon>
        <taxon>Gammaproteobacteria</taxon>
        <taxon>Enterobacterales</taxon>
        <taxon>Enterobacteriaceae</taxon>
        <taxon>Salmonella</taxon>
    </lineage>
</organism>
<gene>
    <name evidence="1" type="ORF">A673_03347</name>
</gene>
<sequence>MNNLLAYYRGSPKGKVKGTQGKVMQSYAGGEGGIGIKKIPAIRQGFKILSFLSLQAGYVASCRAFSAAFDGEGNFLTFVQRFVTIVLNSGEVYEHVFRTVIRSNKAEAFISVEPFYDTSHFTGHSVLPFKK</sequence>
<accession>A0A656IH07</accession>
<evidence type="ECO:0000313" key="2">
    <source>
        <dbReference type="Proteomes" id="UP000014535"/>
    </source>
</evidence>
<proteinExistence type="predicted"/>
<protein>
    <submittedName>
        <fullName evidence="1">Uncharacterized protein</fullName>
    </submittedName>
</protein>
<name>A0A656IH07_SALE2</name>